<evidence type="ECO:0000313" key="2">
    <source>
        <dbReference type="Proteomes" id="UP000320735"/>
    </source>
</evidence>
<accession>A0A5C6AUC6</accession>
<protein>
    <submittedName>
        <fullName evidence="1">Uncharacterized protein</fullName>
    </submittedName>
</protein>
<proteinExistence type="predicted"/>
<name>A0A5C6AUC6_9PLAN</name>
<keyword evidence="2" id="KW-1185">Reference proteome</keyword>
<reference evidence="1 2" key="1">
    <citation type="submission" date="2019-02" db="EMBL/GenBank/DDBJ databases">
        <title>Deep-cultivation of Planctomycetes and their phenomic and genomic characterization uncovers novel biology.</title>
        <authorList>
            <person name="Wiegand S."/>
            <person name="Jogler M."/>
            <person name="Boedeker C."/>
            <person name="Pinto D."/>
            <person name="Vollmers J."/>
            <person name="Rivas-Marin E."/>
            <person name="Kohn T."/>
            <person name="Peeters S.H."/>
            <person name="Heuer A."/>
            <person name="Rast P."/>
            <person name="Oberbeckmann S."/>
            <person name="Bunk B."/>
            <person name="Jeske O."/>
            <person name="Meyerdierks A."/>
            <person name="Storesund J.E."/>
            <person name="Kallscheuer N."/>
            <person name="Luecker S."/>
            <person name="Lage O.M."/>
            <person name="Pohl T."/>
            <person name="Merkel B.J."/>
            <person name="Hornburger P."/>
            <person name="Mueller R.-W."/>
            <person name="Bruemmer F."/>
            <person name="Labrenz M."/>
            <person name="Spormann A.M."/>
            <person name="Op Den Camp H."/>
            <person name="Overmann J."/>
            <person name="Amann R."/>
            <person name="Jetten M.S.M."/>
            <person name="Mascher T."/>
            <person name="Medema M.H."/>
            <person name="Devos D.P."/>
            <person name="Kaster A.-K."/>
            <person name="Ovreas L."/>
            <person name="Rohde M."/>
            <person name="Galperin M.Y."/>
            <person name="Jogler C."/>
        </authorList>
    </citation>
    <scope>NUCLEOTIDE SEQUENCE [LARGE SCALE GENOMIC DNA]</scope>
    <source>
        <strain evidence="1 2">CA54</strain>
    </source>
</reference>
<evidence type="ECO:0000313" key="1">
    <source>
        <dbReference type="EMBL" id="TWU03077.1"/>
    </source>
</evidence>
<dbReference type="EMBL" id="SJPP01000006">
    <property type="protein sequence ID" value="TWU03077.1"/>
    <property type="molecule type" value="Genomic_DNA"/>
</dbReference>
<gene>
    <name evidence="1" type="ORF">CA54_61610</name>
</gene>
<sequence>MNLDGRSVVPALTAEYDIDFNSQQEGKSDTRITYAVITSRSHHPGSVNVLLMYGSARSVAERIDLNVWRSLGTCHGDEVTGEFSDVRRTIAI</sequence>
<comment type="caution">
    <text evidence="1">The sequence shown here is derived from an EMBL/GenBank/DDBJ whole genome shotgun (WGS) entry which is preliminary data.</text>
</comment>
<organism evidence="1 2">
    <name type="scientific">Symmachiella macrocystis</name>
    <dbReference type="NCBI Taxonomy" id="2527985"/>
    <lineage>
        <taxon>Bacteria</taxon>
        <taxon>Pseudomonadati</taxon>
        <taxon>Planctomycetota</taxon>
        <taxon>Planctomycetia</taxon>
        <taxon>Planctomycetales</taxon>
        <taxon>Planctomycetaceae</taxon>
        <taxon>Symmachiella</taxon>
    </lineage>
</organism>
<dbReference type="AlphaFoldDB" id="A0A5C6AUC6"/>
<dbReference type="Proteomes" id="UP000320735">
    <property type="component" value="Unassembled WGS sequence"/>
</dbReference>